<dbReference type="Proteomes" id="UP000245207">
    <property type="component" value="Unassembled WGS sequence"/>
</dbReference>
<keyword evidence="7" id="KW-1185">Reference proteome</keyword>
<comment type="similarity">
    <text evidence="1">Belongs to the peptidase C48 family.</text>
</comment>
<evidence type="ECO:0000313" key="7">
    <source>
        <dbReference type="Proteomes" id="UP000245207"/>
    </source>
</evidence>
<dbReference type="InterPro" id="IPR015410">
    <property type="entry name" value="DUF1985"/>
</dbReference>
<gene>
    <name evidence="6" type="ORF">CTI12_AA215940</name>
</gene>
<feature type="compositionally biased region" description="Polar residues" evidence="4">
    <location>
        <begin position="739"/>
        <end position="749"/>
    </location>
</feature>
<comment type="caution">
    <text evidence="6">The sequence shown here is derived from an EMBL/GenBank/DDBJ whole genome shotgun (WGS) entry which is preliminary data.</text>
</comment>
<evidence type="ECO:0000313" key="6">
    <source>
        <dbReference type="EMBL" id="PWA78346.1"/>
    </source>
</evidence>
<protein>
    <submittedName>
        <fullName evidence="6">Phospholipase-like protein</fullName>
    </submittedName>
</protein>
<dbReference type="OrthoDB" id="1839353at2759"/>
<evidence type="ECO:0000259" key="5">
    <source>
        <dbReference type="PROSITE" id="PS50600"/>
    </source>
</evidence>
<dbReference type="InterPro" id="IPR003653">
    <property type="entry name" value="Peptidase_C48_C"/>
</dbReference>
<evidence type="ECO:0000256" key="2">
    <source>
        <dbReference type="ARBA" id="ARBA00022670"/>
    </source>
</evidence>
<evidence type="ECO:0000256" key="3">
    <source>
        <dbReference type="ARBA" id="ARBA00022801"/>
    </source>
</evidence>
<reference evidence="6 7" key="1">
    <citation type="journal article" date="2018" name="Mol. Plant">
        <title>The genome of Artemisia annua provides insight into the evolution of Asteraceae family and artemisinin biosynthesis.</title>
        <authorList>
            <person name="Shen Q."/>
            <person name="Zhang L."/>
            <person name="Liao Z."/>
            <person name="Wang S."/>
            <person name="Yan T."/>
            <person name="Shi P."/>
            <person name="Liu M."/>
            <person name="Fu X."/>
            <person name="Pan Q."/>
            <person name="Wang Y."/>
            <person name="Lv Z."/>
            <person name="Lu X."/>
            <person name="Zhang F."/>
            <person name="Jiang W."/>
            <person name="Ma Y."/>
            <person name="Chen M."/>
            <person name="Hao X."/>
            <person name="Li L."/>
            <person name="Tang Y."/>
            <person name="Lv G."/>
            <person name="Zhou Y."/>
            <person name="Sun X."/>
            <person name="Brodelius P.E."/>
            <person name="Rose J.K.C."/>
            <person name="Tang K."/>
        </authorList>
    </citation>
    <scope>NUCLEOTIDE SEQUENCE [LARGE SCALE GENOMIC DNA]</scope>
    <source>
        <strain evidence="7">cv. Huhao1</strain>
        <tissue evidence="6">Leaf</tissue>
    </source>
</reference>
<dbReference type="Gene3D" id="3.40.395.10">
    <property type="entry name" value="Adenoviral Proteinase, Chain A"/>
    <property type="match status" value="2"/>
</dbReference>
<dbReference type="Pfam" id="PF09331">
    <property type="entry name" value="DUF1985"/>
    <property type="match status" value="1"/>
</dbReference>
<dbReference type="PANTHER" id="PTHR48449">
    <property type="entry name" value="DUF1985 DOMAIN-CONTAINING PROTEIN"/>
    <property type="match status" value="1"/>
</dbReference>
<feature type="region of interest" description="Disordered" evidence="4">
    <location>
        <begin position="722"/>
        <end position="773"/>
    </location>
</feature>
<proteinExistence type="inferred from homology"/>
<dbReference type="GO" id="GO:0006508">
    <property type="term" value="P:proteolysis"/>
    <property type="evidence" value="ECO:0007669"/>
    <property type="project" value="UniProtKB-KW"/>
</dbReference>
<sequence>MANLNPLYDVKISIRSSVKLLKEMKGKLESKPNRESLFRSTVFGPWLDVPYTSNDSHLMHYVLQHQVSVSNLSPDFPIIYHIGDHYLQFGRKEFCLITGFRFRNVVTPKARKDSPFSDRVFPEKKSMAVKSVKGTDLLKLLRGDRWLTLSDDDAVRVCLLIACELVFMGRKDRNVIPNHIMALVEHFHEWNVFPWGEYMWEKFYSRTIWILETFPKSSNWWVKNLNVIPRGIAWTKVSTFGKSDYSTIFGQEMKPTVDLFPILKEMREPWFIASVNFIEGLLDLDTNLSQGETEGGGHVQIDGDVDDEERDGHENGDGMECESVDGGEGVDSGVVEKGHVDERKDEDFVHGHGDGEEVVHTANVLQSDGVVDGVNEPSNSNLASDFSMAEIFQQINDCKRRLALMENRGSRMMEVVAEGDRWLTLSDDDAVRVCLLIACELVFMGREDRNVIPNHIMALVEHFHEWNVFPWGEYMWEKFYSRTVNVVPKHSQLHLNAIETNQYYQPTYNLYGFCWAFKIWILETFPKSSNWWVKNLNVIPRGIAWTKVATFGKLDYSTMFGQEMKPTVDLFPTLKEMREPWFIASVNFIEGLLDLDTNLSQGQTEGGVDSGVVEKGHVDERKDEDSVHGHGDGEEAVHTSNVLQSDGVVDGVNEPSNSNLASNFSMAELFQQINDCKRRLALMENRGSRMMEVVAEVEEIKSKIEKLEGFFNVDAKTEDVVNNSNVEPKHSEQTDDGSYVNTLTSNLPPHQSPRCSKASDQNDPTTTVSADHPDDFELLCEPVKRMEIDQEDVKTTVSPAGKDNGPDLIEPVKPMEIDEEDGKVDYNDSQLYNSSMQFLLRSPAAPAFDAYPPVVVAAQSLLNLNKDQTVSNAEEGHFTDQYLNLDNADKNADEFSLDDIMEGEYIHDKDGKTEGFAAEMVVPGCNPVNKQDIPVSNQDSEKPCLSKVFAPVIGKQTKKKTTSPNVIKFQQAIAYKSLKRKKKKKTVKAVVLSPMVAEEKVVISPRPVSNFHKPVTRSSKTSITSLEPFQEDLSRPNARTTVNVPEHIRMFLKEIKPSKYWFSWGRCDIHVDRRFWLAIARLDTFKKGWLSSNAVVSPHFSQAILAGVFPTYYSNGVRYPVPWKDVERVRIFPINEPDKHWILAELHIATGVATFYDSLGLVKSNRRSWWRGMKKDLPFCLISYLNECGVLKSKGISIDTYDISYDFARVPVQGGLFGDCGVWVCICLYRLCRNEQMEVKDPVQAALAYRERMLDYYFDNKCGLRPERIKDPEKGKQSKWKRYPSSVEHALVDYGSSQVCLVLMQLQKPCLSKVFAPVIGKQTKKKTTSPNPVEQPSNAPRVPKTRSMTIKAVVLSPMVAEEKVVISPRPVPNFHKPVTRSSKTSITSLEPFQEDLSRPNARTTVNVPEHIRMFLKEIKPSKYWFPWGRCDIHVDRRFWLALAGLDTFKKGWLSDNHLDLWVDLLWRFRPNEADWAVASPHFSQAILGGVFPTYYSDGVRYPVPWKDVERVFFPINEPDKHWILAELHIATGVVTFYDSLGLSKGISVDMYDIQYDYARVPVQGGLFGDCGVWVCICLYRLCRNEQLEVKDPVQAALAYRERMLDYYFDNKEVNEEEEAMDGGYEKGEKVEEEEESEKGEEEEEEEESEKGEEEEEKGEEEESEKGELPLYA</sequence>
<dbReference type="GO" id="GO:0008234">
    <property type="term" value="F:cysteine-type peptidase activity"/>
    <property type="evidence" value="ECO:0007669"/>
    <property type="project" value="InterPro"/>
</dbReference>
<feature type="compositionally biased region" description="Polar residues" evidence="4">
    <location>
        <begin position="758"/>
        <end position="769"/>
    </location>
</feature>
<feature type="region of interest" description="Disordered" evidence="4">
    <location>
        <begin position="1322"/>
        <end position="1343"/>
    </location>
</feature>
<feature type="compositionally biased region" description="Acidic residues" evidence="4">
    <location>
        <begin position="1630"/>
        <end position="1664"/>
    </location>
</feature>
<feature type="compositionally biased region" description="Polar residues" evidence="4">
    <location>
        <begin position="1328"/>
        <end position="1338"/>
    </location>
</feature>
<evidence type="ECO:0000256" key="1">
    <source>
        <dbReference type="ARBA" id="ARBA00005234"/>
    </source>
</evidence>
<feature type="domain" description="Ubiquitin-like protease family profile" evidence="5">
    <location>
        <begin position="1432"/>
        <end position="1581"/>
    </location>
</feature>
<dbReference type="EMBL" id="PKPP01002001">
    <property type="protein sequence ID" value="PWA78346.1"/>
    <property type="molecule type" value="Genomic_DNA"/>
</dbReference>
<dbReference type="PANTHER" id="PTHR48449:SF1">
    <property type="entry name" value="DUF1985 DOMAIN-CONTAINING PROTEIN"/>
    <property type="match status" value="1"/>
</dbReference>
<dbReference type="STRING" id="35608.A0A2U1NXV4"/>
<evidence type="ECO:0000256" key="4">
    <source>
        <dbReference type="SAM" id="MobiDB-lite"/>
    </source>
</evidence>
<keyword evidence="2" id="KW-0645">Protease</keyword>
<name>A0A2U1NXV4_ARTAN</name>
<dbReference type="SUPFAM" id="SSF54001">
    <property type="entry name" value="Cysteine proteinases"/>
    <property type="match status" value="2"/>
</dbReference>
<dbReference type="PROSITE" id="PS50600">
    <property type="entry name" value="ULP_PROTEASE"/>
    <property type="match status" value="1"/>
</dbReference>
<dbReference type="InterPro" id="IPR038765">
    <property type="entry name" value="Papain-like_cys_pep_sf"/>
</dbReference>
<feature type="region of interest" description="Disordered" evidence="4">
    <location>
        <begin position="1615"/>
        <end position="1672"/>
    </location>
</feature>
<feature type="region of interest" description="Disordered" evidence="4">
    <location>
        <begin position="292"/>
        <end position="331"/>
    </location>
</feature>
<dbReference type="Pfam" id="PF02902">
    <property type="entry name" value="Peptidase_C48"/>
    <property type="match status" value="1"/>
</dbReference>
<organism evidence="6 7">
    <name type="scientific">Artemisia annua</name>
    <name type="common">Sweet wormwood</name>
    <dbReference type="NCBI Taxonomy" id="35608"/>
    <lineage>
        <taxon>Eukaryota</taxon>
        <taxon>Viridiplantae</taxon>
        <taxon>Streptophyta</taxon>
        <taxon>Embryophyta</taxon>
        <taxon>Tracheophyta</taxon>
        <taxon>Spermatophyta</taxon>
        <taxon>Magnoliopsida</taxon>
        <taxon>eudicotyledons</taxon>
        <taxon>Gunneridae</taxon>
        <taxon>Pentapetalae</taxon>
        <taxon>asterids</taxon>
        <taxon>campanulids</taxon>
        <taxon>Asterales</taxon>
        <taxon>Asteraceae</taxon>
        <taxon>Asteroideae</taxon>
        <taxon>Anthemideae</taxon>
        <taxon>Artemisiinae</taxon>
        <taxon>Artemisia</taxon>
    </lineage>
</organism>
<keyword evidence="3" id="KW-0378">Hydrolase</keyword>
<accession>A0A2U1NXV4</accession>